<gene>
    <name evidence="1" type="ORF">AOQ71_31645</name>
</gene>
<sequence length="188" mass="18629">MANPINVTTSAAPSFASTSGGAGYGTVGLGRVNLGFNPLDFNSFAASYQMSPAAQYQMGIGDAAVNNSAAAKGGLLSSADLRNLMTTNQGIVSQDMFKQYGAELQGQQQDYSQRLASMGLLQSQEAMGANASNAVMSGASSSGASQASAISSGANAAAADYANMFKGFGNLNLGGSGSGGSAFTSSVG</sequence>
<evidence type="ECO:0000313" key="2">
    <source>
        <dbReference type="Proteomes" id="UP000051936"/>
    </source>
</evidence>
<dbReference type="Proteomes" id="UP000051936">
    <property type="component" value="Unassembled WGS sequence"/>
</dbReference>
<dbReference type="EMBL" id="LJYG01000108">
    <property type="protein sequence ID" value="KRQ03284.1"/>
    <property type="molecule type" value="Genomic_DNA"/>
</dbReference>
<keyword evidence="2" id="KW-1185">Reference proteome</keyword>
<proteinExistence type="predicted"/>
<accession>A0A0R3D6L9</accession>
<evidence type="ECO:0000313" key="1">
    <source>
        <dbReference type="EMBL" id="KRQ03284.1"/>
    </source>
</evidence>
<protein>
    <submittedName>
        <fullName evidence="1">Uncharacterized protein</fullName>
    </submittedName>
</protein>
<name>A0A0R3D6L9_9BRAD</name>
<organism evidence="1 2">
    <name type="scientific">Bradyrhizobium manausense</name>
    <dbReference type="NCBI Taxonomy" id="989370"/>
    <lineage>
        <taxon>Bacteria</taxon>
        <taxon>Pseudomonadati</taxon>
        <taxon>Pseudomonadota</taxon>
        <taxon>Alphaproteobacteria</taxon>
        <taxon>Hyphomicrobiales</taxon>
        <taxon>Nitrobacteraceae</taxon>
        <taxon>Bradyrhizobium</taxon>
    </lineage>
</organism>
<reference evidence="1 2" key="1">
    <citation type="submission" date="2015-09" db="EMBL/GenBank/DDBJ databases">
        <title>Draft Genome Sequence of Bradyrhizobium manausense Strain BR 3351T, a Novel Symbiotic Nitrogen-Fixing Alphaproteobacterium Isolated from Brazilian Amazon Rain Forest.</title>
        <authorList>
            <person name="De Araujo J.L."/>
            <person name="Zilli J.E."/>
        </authorList>
    </citation>
    <scope>NUCLEOTIDE SEQUENCE [LARGE SCALE GENOMIC DNA]</scope>
    <source>
        <strain evidence="1 2">BR3351</strain>
    </source>
</reference>
<dbReference type="AlphaFoldDB" id="A0A0R3D6L9"/>
<comment type="caution">
    <text evidence="1">The sequence shown here is derived from an EMBL/GenBank/DDBJ whole genome shotgun (WGS) entry which is preliminary data.</text>
</comment>